<feature type="domain" description="Protein-glutamine gamma-glutamyltransferase-like C-terminal" evidence="2">
    <location>
        <begin position="106"/>
        <end position="161"/>
    </location>
</feature>
<protein>
    <recommendedName>
        <fullName evidence="2">Protein-glutamine gamma-glutamyltransferase-like C-terminal domain-containing protein</fullName>
    </recommendedName>
</protein>
<evidence type="ECO:0000259" key="2">
    <source>
        <dbReference type="Pfam" id="PF13559"/>
    </source>
</evidence>
<dbReference type="Pfam" id="PF13559">
    <property type="entry name" value="DUF4129"/>
    <property type="match status" value="1"/>
</dbReference>
<sequence length="172" mass="19135">MARFFGWLLSLLPEGPFARALLWGVIALAAAVLCWAVYRRLTTGGWRLWIRRPALATEPIDEWRPDAAPVRAWLDEADALARQGRFAEAIHSLLLRSVDDIAARRPQLAKPSLTGRELASSELLPPSARGLFAGIARLVERSLFGGRPVHEGDWLEARQAYSQFALAGAWRL</sequence>
<keyword evidence="1" id="KW-0472">Membrane</keyword>
<dbReference type="EMBL" id="CADCVZ010000058">
    <property type="protein sequence ID" value="CAA9520982.1"/>
    <property type="molecule type" value="Genomic_DNA"/>
</dbReference>
<accession>A0A6J4TE96</accession>
<proteinExistence type="predicted"/>
<dbReference type="AlphaFoldDB" id="A0A6J4TE96"/>
<feature type="transmembrane region" description="Helical" evidence="1">
    <location>
        <begin position="20"/>
        <end position="38"/>
    </location>
</feature>
<dbReference type="InterPro" id="IPR025403">
    <property type="entry name" value="TgpA-like_C"/>
</dbReference>
<name>A0A6J4TE96_9SPHN</name>
<keyword evidence="1" id="KW-1133">Transmembrane helix</keyword>
<dbReference type="RefSeq" id="WP_294174334.1">
    <property type="nucleotide sequence ID" value="NZ_CADCVZ010000058.1"/>
</dbReference>
<reference evidence="3" key="1">
    <citation type="submission" date="2020-02" db="EMBL/GenBank/DDBJ databases">
        <authorList>
            <person name="Meier V. D."/>
        </authorList>
    </citation>
    <scope>NUCLEOTIDE SEQUENCE</scope>
    <source>
        <strain evidence="3">AVDCRST_MAG09</strain>
    </source>
</reference>
<evidence type="ECO:0000256" key="1">
    <source>
        <dbReference type="SAM" id="Phobius"/>
    </source>
</evidence>
<gene>
    <name evidence="3" type="ORF">AVDCRST_MAG09-2044</name>
</gene>
<organism evidence="3">
    <name type="scientific">uncultured Sphingomonas sp</name>
    <dbReference type="NCBI Taxonomy" id="158754"/>
    <lineage>
        <taxon>Bacteria</taxon>
        <taxon>Pseudomonadati</taxon>
        <taxon>Pseudomonadota</taxon>
        <taxon>Alphaproteobacteria</taxon>
        <taxon>Sphingomonadales</taxon>
        <taxon>Sphingomonadaceae</taxon>
        <taxon>Sphingomonas</taxon>
        <taxon>environmental samples</taxon>
    </lineage>
</organism>
<keyword evidence="1" id="KW-0812">Transmembrane</keyword>
<evidence type="ECO:0000313" key="3">
    <source>
        <dbReference type="EMBL" id="CAA9520982.1"/>
    </source>
</evidence>